<feature type="compositionally biased region" description="Basic residues" evidence="7">
    <location>
        <begin position="15"/>
        <end position="27"/>
    </location>
</feature>
<reference evidence="8 9" key="1">
    <citation type="submission" date="2019-07" db="EMBL/GenBank/DDBJ databases">
        <title>Whole genome shotgun sequence of Brevifollis gellanilyticus NBRC 108608.</title>
        <authorList>
            <person name="Hosoyama A."/>
            <person name="Uohara A."/>
            <person name="Ohji S."/>
            <person name="Ichikawa N."/>
        </authorList>
    </citation>
    <scope>NUCLEOTIDE SEQUENCE [LARGE SCALE GENOMIC DNA]</scope>
    <source>
        <strain evidence="8 9">NBRC 108608</strain>
    </source>
</reference>
<keyword evidence="2 6" id="KW-0698">rRNA processing</keyword>
<feature type="binding site" evidence="6">
    <location>
        <position position="160"/>
    </location>
    <ligand>
        <name>S-adenosyl-L-methionine</name>
        <dbReference type="ChEBI" id="CHEBI:59789"/>
    </ligand>
</feature>
<dbReference type="GO" id="GO:0071424">
    <property type="term" value="F:rRNA (cytosine-N4-)-methyltransferase activity"/>
    <property type="evidence" value="ECO:0007669"/>
    <property type="project" value="UniProtKB-UniRule"/>
</dbReference>
<dbReference type="NCBIfam" id="TIGR00006">
    <property type="entry name" value="16S rRNA (cytosine(1402)-N(4))-methyltransferase RsmH"/>
    <property type="match status" value="1"/>
</dbReference>
<comment type="caution">
    <text evidence="8">The sequence shown here is derived from an EMBL/GenBank/DDBJ whole genome shotgun (WGS) entry which is preliminary data.</text>
</comment>
<feature type="binding site" evidence="6">
    <location>
        <position position="167"/>
    </location>
    <ligand>
        <name>S-adenosyl-L-methionine</name>
        <dbReference type="ChEBI" id="CHEBI:59789"/>
    </ligand>
</feature>
<dbReference type="SUPFAM" id="SSF53335">
    <property type="entry name" value="S-adenosyl-L-methionine-dependent methyltransferases"/>
    <property type="match status" value="1"/>
</dbReference>
<feature type="binding site" evidence="6">
    <location>
        <position position="138"/>
    </location>
    <ligand>
        <name>S-adenosyl-L-methionine</name>
        <dbReference type="ChEBI" id="CHEBI:59789"/>
    </ligand>
</feature>
<dbReference type="Gene3D" id="3.40.50.150">
    <property type="entry name" value="Vaccinia Virus protein VP39"/>
    <property type="match status" value="1"/>
</dbReference>
<evidence type="ECO:0000256" key="2">
    <source>
        <dbReference type="ARBA" id="ARBA00022552"/>
    </source>
</evidence>
<dbReference type="Gene3D" id="1.10.150.170">
    <property type="entry name" value="Putative methyltransferase TM0872, insert domain"/>
    <property type="match status" value="1"/>
</dbReference>
<dbReference type="InterPro" id="IPR002903">
    <property type="entry name" value="RsmH"/>
</dbReference>
<dbReference type="PANTHER" id="PTHR11265:SF0">
    <property type="entry name" value="12S RRNA N4-METHYLCYTIDINE METHYLTRANSFERASE"/>
    <property type="match status" value="1"/>
</dbReference>
<dbReference type="PIRSF" id="PIRSF004486">
    <property type="entry name" value="MraW"/>
    <property type="match status" value="1"/>
</dbReference>
<keyword evidence="6" id="KW-0963">Cytoplasm</keyword>
<dbReference type="InterPro" id="IPR029063">
    <property type="entry name" value="SAM-dependent_MTases_sf"/>
</dbReference>
<dbReference type="InterPro" id="IPR023397">
    <property type="entry name" value="SAM-dep_MeTrfase_MraW_recog"/>
</dbReference>
<evidence type="ECO:0000256" key="4">
    <source>
        <dbReference type="ARBA" id="ARBA00022679"/>
    </source>
</evidence>
<protein>
    <recommendedName>
        <fullName evidence="6">Ribosomal RNA small subunit methyltransferase H</fullName>
        <ecNumber evidence="6">2.1.1.199</ecNumber>
    </recommendedName>
    <alternativeName>
        <fullName evidence="6">16S rRNA m(4)C1402 methyltransferase</fullName>
    </alternativeName>
    <alternativeName>
        <fullName evidence="6">rRNA (cytosine-N(4)-)-methyltransferase RsmH</fullName>
    </alternativeName>
</protein>
<keyword evidence="3 6" id="KW-0489">Methyltransferase</keyword>
<gene>
    <name evidence="8" type="primary">rsmH_2</name>
    <name evidence="6" type="synonym">rsmH</name>
    <name evidence="8" type="ORF">BGE01nite_32330</name>
</gene>
<evidence type="ECO:0000313" key="9">
    <source>
        <dbReference type="Proteomes" id="UP000321577"/>
    </source>
</evidence>
<feature type="binding site" evidence="6">
    <location>
        <begin position="88"/>
        <end position="90"/>
    </location>
    <ligand>
        <name>S-adenosyl-L-methionine</name>
        <dbReference type="ChEBI" id="CHEBI:59789"/>
    </ligand>
</feature>
<evidence type="ECO:0000256" key="3">
    <source>
        <dbReference type="ARBA" id="ARBA00022603"/>
    </source>
</evidence>
<comment type="catalytic activity">
    <reaction evidence="6">
        <text>cytidine(1402) in 16S rRNA + S-adenosyl-L-methionine = N(4)-methylcytidine(1402) in 16S rRNA + S-adenosyl-L-homocysteine + H(+)</text>
        <dbReference type="Rhea" id="RHEA:42928"/>
        <dbReference type="Rhea" id="RHEA-COMP:10286"/>
        <dbReference type="Rhea" id="RHEA-COMP:10287"/>
        <dbReference type="ChEBI" id="CHEBI:15378"/>
        <dbReference type="ChEBI" id="CHEBI:57856"/>
        <dbReference type="ChEBI" id="CHEBI:59789"/>
        <dbReference type="ChEBI" id="CHEBI:74506"/>
        <dbReference type="ChEBI" id="CHEBI:82748"/>
        <dbReference type="EC" id="2.1.1.199"/>
    </reaction>
</comment>
<evidence type="ECO:0000256" key="1">
    <source>
        <dbReference type="ARBA" id="ARBA00010396"/>
    </source>
</evidence>
<feature type="binding site" evidence="6">
    <location>
        <position position="108"/>
    </location>
    <ligand>
        <name>S-adenosyl-L-methionine</name>
        <dbReference type="ChEBI" id="CHEBI:59789"/>
    </ligand>
</feature>
<comment type="similarity">
    <text evidence="1 6">Belongs to the methyltransferase superfamily. RsmH family.</text>
</comment>
<proteinExistence type="inferred from homology"/>
<feature type="compositionally biased region" description="Basic and acidic residues" evidence="7">
    <location>
        <begin position="28"/>
        <end position="41"/>
    </location>
</feature>
<sequence length="351" mass="38780">MSSEPESDPASVPPVHKRRPRYRGKNPRRFEDKYKELNPDSHPDVIAKVRASGKTPAGQHVPIMVTEVIECLQPQPGDRVVDCTLGYGGHSRALWQTVQPSGHLMSLDADPIELARTEARLRAFGMNEESFTARRCNFAGLTKALAEQGWHDGVDVIFADLGLSSMQIDNPSRGFTFKQDGPLDMRMNPERGVSAAQWLTSISEAKLVTALEENSDEPHAAPIAARLKTSVPQSTRQLAEAVKSALPPRTSAEEADDAVRRVFQAVRIAVNEEFNALDSLLRSIPAALKPGGRVAFLTFHSGEDRRVKKAFQEGLRSGIYREVSDEVIRASMDEQRANPRSSPAKLRWALK</sequence>
<dbReference type="EMBL" id="BKAG01000023">
    <property type="protein sequence ID" value="GEP43942.1"/>
    <property type="molecule type" value="Genomic_DNA"/>
</dbReference>
<dbReference type="SUPFAM" id="SSF81799">
    <property type="entry name" value="Putative methyltransferase TM0872, insert domain"/>
    <property type="match status" value="1"/>
</dbReference>
<evidence type="ECO:0000256" key="7">
    <source>
        <dbReference type="SAM" id="MobiDB-lite"/>
    </source>
</evidence>
<dbReference type="OrthoDB" id="9806637at2"/>
<feature type="region of interest" description="Disordered" evidence="7">
    <location>
        <begin position="1"/>
        <end position="41"/>
    </location>
</feature>
<comment type="function">
    <text evidence="6">Specifically methylates the N4 position of cytidine in position 1402 (C1402) of 16S rRNA.</text>
</comment>
<dbReference type="GO" id="GO:0070475">
    <property type="term" value="P:rRNA base methylation"/>
    <property type="evidence" value="ECO:0007669"/>
    <property type="project" value="UniProtKB-UniRule"/>
</dbReference>
<keyword evidence="4 6" id="KW-0808">Transferase</keyword>
<evidence type="ECO:0000256" key="6">
    <source>
        <dbReference type="HAMAP-Rule" id="MF_01007"/>
    </source>
</evidence>
<dbReference type="EC" id="2.1.1.199" evidence="6"/>
<accession>A0A512MB36</accession>
<keyword evidence="9" id="KW-1185">Reference proteome</keyword>
<organism evidence="8 9">
    <name type="scientific">Brevifollis gellanilyticus</name>
    <dbReference type="NCBI Taxonomy" id="748831"/>
    <lineage>
        <taxon>Bacteria</taxon>
        <taxon>Pseudomonadati</taxon>
        <taxon>Verrucomicrobiota</taxon>
        <taxon>Verrucomicrobiia</taxon>
        <taxon>Verrucomicrobiales</taxon>
        <taxon>Verrucomicrobiaceae</taxon>
    </lineage>
</organism>
<dbReference type="HAMAP" id="MF_01007">
    <property type="entry name" value="16SrRNA_methyltr_H"/>
    <property type="match status" value="1"/>
</dbReference>
<dbReference type="GO" id="GO:0005737">
    <property type="term" value="C:cytoplasm"/>
    <property type="evidence" value="ECO:0007669"/>
    <property type="project" value="UniProtKB-SubCell"/>
</dbReference>
<keyword evidence="5 6" id="KW-0949">S-adenosyl-L-methionine</keyword>
<evidence type="ECO:0000313" key="8">
    <source>
        <dbReference type="EMBL" id="GEP43942.1"/>
    </source>
</evidence>
<dbReference type="Pfam" id="PF01795">
    <property type="entry name" value="Methyltransf_5"/>
    <property type="match status" value="1"/>
</dbReference>
<dbReference type="PANTHER" id="PTHR11265">
    <property type="entry name" value="S-ADENOSYL-METHYLTRANSFERASE MRAW"/>
    <property type="match status" value="1"/>
</dbReference>
<dbReference type="Proteomes" id="UP000321577">
    <property type="component" value="Unassembled WGS sequence"/>
</dbReference>
<comment type="subcellular location">
    <subcellularLocation>
        <location evidence="6">Cytoplasm</location>
    </subcellularLocation>
</comment>
<dbReference type="AlphaFoldDB" id="A0A512MB36"/>
<name>A0A512MB36_9BACT</name>
<evidence type="ECO:0000256" key="5">
    <source>
        <dbReference type="ARBA" id="ARBA00022691"/>
    </source>
</evidence>